<gene>
    <name evidence="3" type="ORF">K2173_011466</name>
</gene>
<feature type="region of interest" description="Disordered" evidence="1">
    <location>
        <begin position="1"/>
        <end position="95"/>
    </location>
</feature>
<dbReference type="Pfam" id="PF25465">
    <property type="entry name" value="Beta-prop_At4g14310"/>
    <property type="match status" value="1"/>
</dbReference>
<evidence type="ECO:0000256" key="1">
    <source>
        <dbReference type="SAM" id="MobiDB-lite"/>
    </source>
</evidence>
<dbReference type="InterPro" id="IPR057442">
    <property type="entry name" value="Beta-prop_At4g14310"/>
</dbReference>
<protein>
    <recommendedName>
        <fullName evidence="2">At4g14310 8-bladed propeller domain-containing protein</fullName>
    </recommendedName>
</protein>
<dbReference type="PANTHER" id="PTHR35492">
    <property type="entry name" value="TRANSDUCIN/WD40 REPEAT-LIKE SUPERFAMILY PROTEIN"/>
    <property type="match status" value="1"/>
</dbReference>
<accession>A0AAV8TE98</accession>
<evidence type="ECO:0000313" key="3">
    <source>
        <dbReference type="EMBL" id="KAJ8765206.1"/>
    </source>
</evidence>
<dbReference type="EMBL" id="JAIWQS010000005">
    <property type="protein sequence ID" value="KAJ8765206.1"/>
    <property type="molecule type" value="Genomic_DNA"/>
</dbReference>
<dbReference type="SUPFAM" id="SSF50998">
    <property type="entry name" value="Quinoprotein alcohol dehydrogenase-like"/>
    <property type="match status" value="1"/>
</dbReference>
<dbReference type="AlphaFoldDB" id="A0AAV8TE98"/>
<reference evidence="3 4" key="1">
    <citation type="submission" date="2021-09" db="EMBL/GenBank/DDBJ databases">
        <title>Genomic insights and catalytic innovation underlie evolution of tropane alkaloids biosynthesis.</title>
        <authorList>
            <person name="Wang Y.-J."/>
            <person name="Tian T."/>
            <person name="Huang J.-P."/>
            <person name="Huang S.-X."/>
        </authorList>
    </citation>
    <scope>NUCLEOTIDE SEQUENCE [LARGE SCALE GENOMIC DNA]</scope>
    <source>
        <strain evidence="3">KIB-2018</strain>
        <tissue evidence="3">Leaf</tissue>
    </source>
</reference>
<dbReference type="Proteomes" id="UP001159364">
    <property type="component" value="Linkage Group LG05"/>
</dbReference>
<sequence length="867" mass="94941">MSAPSSSRLRDRNPIAGDKTSTALKPTKTLSPNPTSATLKRSLSGKENTGSSARVQRPAIRSVPRVDKTATSMVDGSVGKMRRSASAAPRGWSSSPSEFIKVLRDSRVSRGESDNRLVSSGGKRTGARIVRNCKESEKSGIKVLNSACNNLATGVNLDKLCGEKSGSSLEFDCLRECNEKSSTAKVLENTKENGLTEIVGNKVGVKYPSKLHEKLAFLEGKVKRIASDIKKTKEMLDMNNPEASRLILSDIQDKISGIDKTMVHDIDSKGLRVDGGDDKVVEKTESKKVEDSNKSLVIGLSSDELEARLFPHQKLLQNRASRKVSVGSCQNFHESDAIELGRELGVEQKILSPVEENPVAKEFLASLNMEDTKATVKDAMVNYASCGVEGTDGTAVSRKDDSSNMFSSNNEEELVLASDEKLDDFDDMENINPIIVDDDAENTCFYQLTEIGTKNATGGWFVSEGESVVLAHDDGSCSFYDIANCEEKTVYKPPVGVLPNIWRDCWIIRAASADGCSGRYVVAASAGNNLDSGFCSWDFYSKDVKAFHKEDGGSISSRTILGPLSNNATYRRNALSNTLLPETKKWWYKPCGPLMISTASSQTVVKTFDIRDGEQILKWDLQKPVLAMQYSSPLQWRNRGKIVVVETEAISVWDVNSLNPQPLTCISLSGRKISALHVVNTDAELGGGVRQRVTSAEAEGNDGVFCTPDSINVLDLRNPSGIGLKIPKMGVNAHSVFTRGDSIYMGCTNMRSATKKQPCPQVQHYSLRKQRLVNTFSLPEADNHLQYSDIKQVWGNSNHVMGVCSRGLFVYDALKDEGMQSFADCGSTQKLKDVIGPDDLYSPTFDYLASRVLLISKDRPALWRHLT</sequence>
<name>A0AAV8TE98_9ROSI</name>
<comment type="caution">
    <text evidence="3">The sequence shown here is derived from an EMBL/GenBank/DDBJ whole genome shotgun (WGS) entry which is preliminary data.</text>
</comment>
<keyword evidence="4" id="KW-1185">Reference proteome</keyword>
<organism evidence="3 4">
    <name type="scientific">Erythroxylum novogranatense</name>
    <dbReference type="NCBI Taxonomy" id="1862640"/>
    <lineage>
        <taxon>Eukaryota</taxon>
        <taxon>Viridiplantae</taxon>
        <taxon>Streptophyta</taxon>
        <taxon>Embryophyta</taxon>
        <taxon>Tracheophyta</taxon>
        <taxon>Spermatophyta</taxon>
        <taxon>Magnoliopsida</taxon>
        <taxon>eudicotyledons</taxon>
        <taxon>Gunneridae</taxon>
        <taxon>Pentapetalae</taxon>
        <taxon>rosids</taxon>
        <taxon>fabids</taxon>
        <taxon>Malpighiales</taxon>
        <taxon>Erythroxylaceae</taxon>
        <taxon>Erythroxylum</taxon>
    </lineage>
</organism>
<proteinExistence type="predicted"/>
<feature type="compositionally biased region" description="Polar residues" evidence="1">
    <location>
        <begin position="19"/>
        <end position="54"/>
    </location>
</feature>
<dbReference type="InterPro" id="IPR011047">
    <property type="entry name" value="Quinoprotein_ADH-like_sf"/>
</dbReference>
<evidence type="ECO:0000313" key="4">
    <source>
        <dbReference type="Proteomes" id="UP001159364"/>
    </source>
</evidence>
<dbReference type="PANTHER" id="PTHR35492:SF1">
    <property type="entry name" value="TRANSDUCIN_WD40 REPEAT-LIKE SUPERFAMILY PROTEIN"/>
    <property type="match status" value="1"/>
</dbReference>
<dbReference type="InterPro" id="IPR045289">
    <property type="entry name" value="At4g14310-like"/>
</dbReference>
<evidence type="ECO:0000259" key="2">
    <source>
        <dbReference type="Pfam" id="PF25465"/>
    </source>
</evidence>
<feature type="domain" description="At4g14310 8-bladed propeller" evidence="2">
    <location>
        <begin position="581"/>
        <end position="862"/>
    </location>
</feature>